<accession>A0A1J8QJP6</accession>
<dbReference type="AlphaFoldDB" id="A0A1J8QJP6"/>
<keyword evidence="2" id="KW-1185">Reference proteome</keyword>
<organism evidence="1 2">
    <name type="scientific">Rhizopogon vesiculosus</name>
    <dbReference type="NCBI Taxonomy" id="180088"/>
    <lineage>
        <taxon>Eukaryota</taxon>
        <taxon>Fungi</taxon>
        <taxon>Dikarya</taxon>
        <taxon>Basidiomycota</taxon>
        <taxon>Agaricomycotina</taxon>
        <taxon>Agaricomycetes</taxon>
        <taxon>Agaricomycetidae</taxon>
        <taxon>Boletales</taxon>
        <taxon>Suillineae</taxon>
        <taxon>Rhizopogonaceae</taxon>
        <taxon>Rhizopogon</taxon>
    </lineage>
</organism>
<reference evidence="1 2" key="1">
    <citation type="submission" date="2016-03" db="EMBL/GenBank/DDBJ databases">
        <title>Comparative genomics of the ectomycorrhizal sister species Rhizopogon vinicolor and Rhizopogon vesiculosus (Basidiomycota: Boletales) reveals a divergence of the mating type B locus.</title>
        <authorList>
            <person name="Mujic A.B."/>
            <person name="Kuo A."/>
            <person name="Tritt A."/>
            <person name="Lipzen A."/>
            <person name="Chen C."/>
            <person name="Johnson J."/>
            <person name="Sharma A."/>
            <person name="Barry K."/>
            <person name="Grigoriev I.V."/>
            <person name="Spatafora J.W."/>
        </authorList>
    </citation>
    <scope>NUCLEOTIDE SEQUENCE [LARGE SCALE GENOMIC DNA]</scope>
    <source>
        <strain evidence="1 2">AM-OR11-056</strain>
    </source>
</reference>
<name>A0A1J8QJP6_9AGAM</name>
<protein>
    <submittedName>
        <fullName evidence="1">Uncharacterized protein</fullName>
    </submittedName>
</protein>
<feature type="non-terminal residue" evidence="1">
    <location>
        <position position="1"/>
    </location>
</feature>
<evidence type="ECO:0000313" key="2">
    <source>
        <dbReference type="Proteomes" id="UP000183567"/>
    </source>
</evidence>
<gene>
    <name evidence="1" type="ORF">AZE42_13970</name>
</gene>
<sequence>FQLCQPFEGVFAEDFDKAIQNL</sequence>
<feature type="non-terminal residue" evidence="1">
    <location>
        <position position="22"/>
    </location>
</feature>
<comment type="caution">
    <text evidence="1">The sequence shown here is derived from an EMBL/GenBank/DDBJ whole genome shotgun (WGS) entry which is preliminary data.</text>
</comment>
<proteinExistence type="predicted"/>
<dbReference type="EMBL" id="LVVM01000710">
    <property type="protein sequence ID" value="OJA20139.1"/>
    <property type="molecule type" value="Genomic_DNA"/>
</dbReference>
<evidence type="ECO:0000313" key="1">
    <source>
        <dbReference type="EMBL" id="OJA20139.1"/>
    </source>
</evidence>
<dbReference type="Proteomes" id="UP000183567">
    <property type="component" value="Unassembled WGS sequence"/>
</dbReference>